<dbReference type="InterPro" id="IPR056247">
    <property type="entry name" value="KH_DEAH11/12_2nd"/>
</dbReference>
<reference evidence="21" key="1">
    <citation type="submission" date="2021-01" db="EMBL/GenBank/DDBJ databases">
        <authorList>
            <person name="Bezrukov I."/>
        </authorList>
    </citation>
    <scope>NUCLEOTIDE SEQUENCE</scope>
</reference>
<evidence type="ECO:0000256" key="12">
    <source>
        <dbReference type="ARBA" id="ARBA00022840"/>
    </source>
</evidence>
<keyword evidence="7 14" id="KW-0863">Zinc-finger</keyword>
<dbReference type="FunFam" id="3.40.50.300:FF:002114">
    <property type="entry name" value="ATP-dependent RNA helicase DEAH12 chloroplastic"/>
    <property type="match status" value="1"/>
</dbReference>
<dbReference type="InterPro" id="IPR056246">
    <property type="entry name" value="KH_DEAH11/12_1st"/>
</dbReference>
<accession>A0A8S2AIQ7</accession>
<dbReference type="Gene3D" id="1.20.120.1080">
    <property type="match status" value="1"/>
</dbReference>
<evidence type="ECO:0000313" key="21">
    <source>
        <dbReference type="EMBL" id="CAE6094191.1"/>
    </source>
</evidence>
<evidence type="ECO:0000256" key="2">
    <source>
        <dbReference type="ARBA" id="ARBA00012552"/>
    </source>
</evidence>
<dbReference type="InterPro" id="IPR013087">
    <property type="entry name" value="Znf_C2H2_type"/>
</dbReference>
<dbReference type="InterPro" id="IPR056245">
    <property type="entry name" value="KH_DEAH11/12"/>
</dbReference>
<dbReference type="InterPro" id="IPR056248">
    <property type="entry name" value="RBD_DEAH11/12"/>
</dbReference>
<dbReference type="Gene3D" id="1.20.120.1750">
    <property type="match status" value="1"/>
</dbReference>
<keyword evidence="6" id="KW-0547">Nucleotide-binding</keyword>
<keyword evidence="16" id="KW-0472">Membrane</keyword>
<dbReference type="InterPro" id="IPR017907">
    <property type="entry name" value="Znf_RING_CS"/>
</dbReference>
<dbReference type="PROSITE" id="PS00518">
    <property type="entry name" value="ZF_RING_1"/>
    <property type="match status" value="1"/>
</dbReference>
<feature type="region of interest" description="Disordered" evidence="15">
    <location>
        <begin position="1"/>
        <end position="79"/>
    </location>
</feature>
<dbReference type="PROSITE" id="PS51873">
    <property type="entry name" value="TRIAD"/>
    <property type="match status" value="1"/>
</dbReference>
<dbReference type="InterPro" id="IPR013083">
    <property type="entry name" value="Znf_RING/FYVE/PHD"/>
</dbReference>
<dbReference type="SUPFAM" id="SSF57850">
    <property type="entry name" value="RING/U-box"/>
    <property type="match status" value="4"/>
</dbReference>
<dbReference type="PROSITE" id="PS00028">
    <property type="entry name" value="ZINC_FINGER_C2H2_1"/>
    <property type="match status" value="1"/>
</dbReference>
<feature type="domain" description="Helicase ATP-binding" evidence="18">
    <location>
        <begin position="318"/>
        <end position="482"/>
    </location>
</feature>
<keyword evidence="3" id="KW-0808">Transferase</keyword>
<sequence length="2078" mass="234250">MRNSFPPSDGGRSATDRRHPSFSSSSMNRYNSRSAQSSPPLNHRPTWNQQHSQYPNSNFPPNYRRDHAPSPRISSPGTRARPNFIVQLLHPRINAAANSDTKLSFSSKEQEIKSLALLCEIPEESVHVPQFGCIAGSFSFRQWVDARSAVVALWDYRLQGKHDFVPELIPNVIVPSDMNELKDRLRDLFSAHVLLLMENGEGVKKVRMEIDEKSRQVASFSSKRGLKFEVFEKKKAIEAERDLVVNRLEEFNNAMKSILRYLIGQDGYEFDLEEEDEDVAVFCLEGAYDWRRIHYLIRRECRRLEDGLPIYAYRREILKRIHCEQIMVLIGETGSGKSTQLVQFLADSGVAASESIVCTQPRKIAAMTLADRVREESSGCYEENTVRCTPTFSSTEQISSKVVYMTDNCLLQHYIRDRSLSGISCVIIDEAHERSLNTDLLLAFLKELLSKRIDLRLVIMSATADADQLSQYFFSCGILHVSGRNFPVEIVYSPSDTEENSVVGGIASYVGDVVKMAVEIHKTEKEGTILAFLTSQAEVEWACERFIAPSAIALPLHGKLSFEEQFRVFQNHLGRRKVIFATNIAETSLTIPGVKYVIDSGMVKESKYEPRTGMSILKVCRVSQSSARQRAGRAGRTEPGRCYRLYSKNDFDSMNLNQEPEIRRVHLGVALLRIVALGVNNIAAFKFVDAPVPEAIAMAVQNLVQLGAVVEKNSVLELTQEGHCLVKLGLEPKLGKLLLGCFRHRMGKEGIVLAAVMANASSIFCRVGNFDDKMKADRLKVQFCNHNGDLFTLLSVYKEWASLPRERRNKWCWENSLNAKSMRRCEDTVKELEICIERELTLVSPSYWVWNPNEGTKHDKHLKMVILASLAENVAMYTGYDQLGYEVALTGQQVQLHPSCSLLAFGQKPSWVVFGELLSIVDQYLVCVTAFDFEALYMLDPPPPFDASQMDERRLRVKKVVGCSSTVLKRLCGKSNRSLLSIVSRARSLCSDERIGIQVDVDQNEILLYAPPLDMEKVSALVNDALECEKKWMRNECLEKYLFHGRGQVPIALFGSGAQIKHLEVDQRFLTVDVLYYGDNVVDDRELLSFLEKKIDGCICSIYKFSANKQDCDEKEKWGRITFLTPESAMKATEIQKFDFKGSLLKLFPSLSTGGGIFKMPSFPSVTAKIRWPRKESSGRGCLKCPSGDIHSILGGISNLVIGTNYVNIQRDQQSNDSILISGLGDLSEAEVLDVLEFETKRRDLNFFIFRKNSVQCPSPTACEEELHKRIYARMSAKNPEPNCVQVQVFEPKEDNYFMRALITFDGRLHLEAAKALQELNGEVLPGCLPWQKIKCEQMFQSSIICSASIYNTVKRQLNVLLASFQRRQGGTWHLEPTHNGAYRVKIIAYATRPVAEMRRELEELLRGRPINHPGLTPRVLQHLMSRDGINLMRKIQQETETYIVLDRHNLTVRICGSSEKIAKAEQELVQSLMAYHESKQLEIHLRGPELRPDLMKEVVKRFGPELQGIKEKVHGVDLKLNTRYHVIQVHGSKEMRQEVQKMVNELAREKSALGEKPDDIEVECPICLSEVDDGYSLEGCSHLFCKACLLEQFEASMRNFDAFPILCTHIDCGAPIVLADMRALLSQEKLDELFNASLSSFVTSSDGKFRFCSTPDCPSIYRVAGPQESGEPFICGACHSETCTRCHLEYHPLITCERYKKFKENPDLSLKDWAKGKDVKECPICKSTIEKTDGCNHLQCRCGKHICWTCLDVFTQAEPCYAHLRTIHGAIGLAEKTLFCYLPVKDFKSPIFIPCFQTSPPPPPPPPQSELSLLLPTSICVVGSVILFLFLVVFLYLYITQPRRSSAVTVTPGDTSQRENEDETEERDHSDFHHVWRIPTVGLHRSAINSITVVGFKKEEGIIDGTECSVCLNEFEEGESLRLLPKCSHAFHINCIDTWLLSHKNCPLCRAPVLLLTESEPTHPQRETNHQPDSDSSNGLSGGGQESSRSRRNHNIILPRALSDLANHCGSGRVENVRRSSSIGGSLSLCEGNNNATRSGRHFYASISANFFSSSRRLRSQDPILPNRMPSVSGNTG</sequence>
<dbReference type="FunFam" id="1.20.120.1080:FF:000033">
    <property type="entry name" value="RBR-type E3 ubiquitin transferase"/>
    <property type="match status" value="1"/>
</dbReference>
<dbReference type="Pfam" id="PF00097">
    <property type="entry name" value="zf-C3HC4"/>
    <property type="match status" value="1"/>
</dbReference>
<feature type="compositionally biased region" description="Polar residues" evidence="15">
    <location>
        <begin position="35"/>
        <end position="60"/>
    </location>
</feature>
<feature type="compositionally biased region" description="Basic and acidic residues" evidence="15">
    <location>
        <begin position="1962"/>
        <end position="1974"/>
    </location>
</feature>
<dbReference type="InterPro" id="IPR011545">
    <property type="entry name" value="DEAD/DEAH_box_helicase_dom"/>
</dbReference>
<dbReference type="InterPro" id="IPR011709">
    <property type="entry name" value="DEAD-box_helicase_OB_fold"/>
</dbReference>
<dbReference type="CDD" id="cd20335">
    <property type="entry name" value="BRcat_RBR"/>
    <property type="match status" value="1"/>
</dbReference>
<evidence type="ECO:0000256" key="3">
    <source>
        <dbReference type="ARBA" id="ARBA00022679"/>
    </source>
</evidence>
<dbReference type="Pfam" id="PF24641">
    <property type="entry name" value="KH_DEAH11_2nd"/>
    <property type="match status" value="1"/>
</dbReference>
<keyword evidence="22" id="KW-1185">Reference proteome</keyword>
<dbReference type="PANTHER" id="PTHR18934">
    <property type="entry name" value="ATP-DEPENDENT RNA HELICASE"/>
    <property type="match status" value="1"/>
</dbReference>
<keyword evidence="11" id="KW-0862">Zinc</keyword>
<proteinExistence type="inferred from homology"/>
<protein>
    <recommendedName>
        <fullName evidence="2">RNA helicase</fullName>
        <ecNumber evidence="2">3.6.4.13</ecNumber>
    </recommendedName>
</protein>
<feature type="transmembrane region" description="Helical" evidence="16">
    <location>
        <begin position="1814"/>
        <end position="1840"/>
    </location>
</feature>
<evidence type="ECO:0000256" key="13">
    <source>
        <dbReference type="ARBA" id="ARBA00047984"/>
    </source>
</evidence>
<evidence type="ECO:0000256" key="8">
    <source>
        <dbReference type="ARBA" id="ARBA00022786"/>
    </source>
</evidence>
<dbReference type="InterPro" id="IPR001650">
    <property type="entry name" value="Helicase_C-like"/>
</dbReference>
<dbReference type="CDD" id="cd22585">
    <property type="entry name" value="Rcat_RBR_DEAH12-like"/>
    <property type="match status" value="1"/>
</dbReference>
<gene>
    <name evidence="21" type="ORF">AARE701A_LOCUS14913</name>
</gene>
<dbReference type="SUPFAM" id="SSF52540">
    <property type="entry name" value="P-loop containing nucleoside triphosphate hydrolases"/>
    <property type="match status" value="1"/>
</dbReference>
<feature type="domain" description="Helicase C-terminal" evidence="19">
    <location>
        <begin position="512"/>
        <end position="683"/>
    </location>
</feature>
<dbReference type="SMART" id="SM00184">
    <property type="entry name" value="RING"/>
    <property type="match status" value="2"/>
</dbReference>
<evidence type="ECO:0000256" key="1">
    <source>
        <dbReference type="ARBA" id="ARBA00008792"/>
    </source>
</evidence>
<dbReference type="GO" id="GO:0016787">
    <property type="term" value="F:hydrolase activity"/>
    <property type="evidence" value="ECO:0007669"/>
    <property type="project" value="UniProtKB-KW"/>
</dbReference>
<evidence type="ECO:0000256" key="10">
    <source>
        <dbReference type="ARBA" id="ARBA00022806"/>
    </source>
</evidence>
<evidence type="ECO:0000256" key="4">
    <source>
        <dbReference type="ARBA" id="ARBA00022723"/>
    </source>
</evidence>
<keyword evidence="16" id="KW-0812">Transmembrane</keyword>
<keyword evidence="8" id="KW-0833">Ubl conjugation pathway</keyword>
<dbReference type="GO" id="GO:0003724">
    <property type="term" value="F:RNA helicase activity"/>
    <property type="evidence" value="ECO:0007669"/>
    <property type="project" value="UniProtKB-EC"/>
</dbReference>
<dbReference type="SMART" id="SM00647">
    <property type="entry name" value="IBR"/>
    <property type="match status" value="2"/>
</dbReference>
<feature type="domain" description="RING-type" evidence="17">
    <location>
        <begin position="1565"/>
        <end position="1608"/>
    </location>
</feature>
<dbReference type="Proteomes" id="UP000682877">
    <property type="component" value="Chromosome 6"/>
</dbReference>
<dbReference type="PROSITE" id="PS50089">
    <property type="entry name" value="ZF_RING_2"/>
    <property type="match status" value="2"/>
</dbReference>
<dbReference type="Gene3D" id="3.40.50.300">
    <property type="entry name" value="P-loop containing nucleotide triphosphate hydrolases"/>
    <property type="match status" value="2"/>
</dbReference>
<dbReference type="SMART" id="SM00847">
    <property type="entry name" value="HA2"/>
    <property type="match status" value="1"/>
</dbReference>
<dbReference type="Pfam" id="PF26200">
    <property type="entry name" value="Rcat_RNF216"/>
    <property type="match status" value="1"/>
</dbReference>
<feature type="domain" description="RING-type" evidence="17">
    <location>
        <begin position="1909"/>
        <end position="1951"/>
    </location>
</feature>
<organism evidence="21 22">
    <name type="scientific">Arabidopsis arenosa</name>
    <name type="common">Sand rock-cress</name>
    <name type="synonym">Cardaminopsis arenosa</name>
    <dbReference type="NCBI Taxonomy" id="38785"/>
    <lineage>
        <taxon>Eukaryota</taxon>
        <taxon>Viridiplantae</taxon>
        <taxon>Streptophyta</taxon>
        <taxon>Embryophyta</taxon>
        <taxon>Tracheophyta</taxon>
        <taxon>Spermatophyta</taxon>
        <taxon>Magnoliopsida</taxon>
        <taxon>eudicotyledons</taxon>
        <taxon>Gunneridae</taxon>
        <taxon>Pentapetalae</taxon>
        <taxon>rosids</taxon>
        <taxon>malvids</taxon>
        <taxon>Brassicales</taxon>
        <taxon>Brassicaceae</taxon>
        <taxon>Camelineae</taxon>
        <taxon>Arabidopsis</taxon>
    </lineage>
</organism>
<evidence type="ECO:0000256" key="6">
    <source>
        <dbReference type="ARBA" id="ARBA00022741"/>
    </source>
</evidence>
<dbReference type="SMART" id="SM00490">
    <property type="entry name" value="HELICc"/>
    <property type="match status" value="1"/>
</dbReference>
<dbReference type="InterPro" id="IPR044066">
    <property type="entry name" value="TRIAD_supradom"/>
</dbReference>
<keyword evidence="12" id="KW-0067">ATP-binding</keyword>
<dbReference type="CDD" id="cd17917">
    <property type="entry name" value="DEXHc_RHA-like"/>
    <property type="match status" value="1"/>
</dbReference>
<feature type="region of interest" description="Disordered" evidence="15">
    <location>
        <begin position="1962"/>
        <end position="1992"/>
    </location>
</feature>
<dbReference type="GO" id="GO:0008270">
    <property type="term" value="F:zinc ion binding"/>
    <property type="evidence" value="ECO:0007669"/>
    <property type="project" value="UniProtKB-KW"/>
</dbReference>
<evidence type="ECO:0000256" key="16">
    <source>
        <dbReference type="SAM" id="Phobius"/>
    </source>
</evidence>
<evidence type="ECO:0000256" key="11">
    <source>
        <dbReference type="ARBA" id="ARBA00022833"/>
    </source>
</evidence>
<dbReference type="Gene3D" id="3.30.40.10">
    <property type="entry name" value="Zinc/RING finger domain, C3HC4 (zinc finger)"/>
    <property type="match status" value="2"/>
</dbReference>
<dbReference type="InterPro" id="IPR002867">
    <property type="entry name" value="IBR_dom"/>
</dbReference>
<dbReference type="FunFam" id="1.20.120.1750:FF:000020">
    <property type="entry name" value="ATP-dependent RNA helicase DEAH12 chloroplastic"/>
    <property type="match status" value="1"/>
</dbReference>
<dbReference type="SMART" id="SM00487">
    <property type="entry name" value="DEXDc"/>
    <property type="match status" value="1"/>
</dbReference>
<dbReference type="Pfam" id="PF01485">
    <property type="entry name" value="IBR"/>
    <property type="match status" value="1"/>
</dbReference>
<dbReference type="EMBL" id="LR999456">
    <property type="protein sequence ID" value="CAE6094191.1"/>
    <property type="molecule type" value="Genomic_DNA"/>
</dbReference>
<dbReference type="Pfam" id="PF24471">
    <property type="entry name" value="KH_DEAH11"/>
    <property type="match status" value="1"/>
</dbReference>
<evidence type="ECO:0000259" key="19">
    <source>
        <dbReference type="PROSITE" id="PS51194"/>
    </source>
</evidence>
<dbReference type="GO" id="GO:0003723">
    <property type="term" value="F:RNA binding"/>
    <property type="evidence" value="ECO:0007669"/>
    <property type="project" value="TreeGrafter"/>
</dbReference>
<feature type="compositionally biased region" description="Low complexity" evidence="15">
    <location>
        <begin position="21"/>
        <end position="34"/>
    </location>
</feature>
<dbReference type="GO" id="GO:0016740">
    <property type="term" value="F:transferase activity"/>
    <property type="evidence" value="ECO:0007669"/>
    <property type="project" value="UniProtKB-KW"/>
</dbReference>
<dbReference type="PROSITE" id="PS51192">
    <property type="entry name" value="HELICASE_ATP_BIND_1"/>
    <property type="match status" value="1"/>
</dbReference>
<dbReference type="InterPro" id="IPR002464">
    <property type="entry name" value="DNA/RNA_helicase_DEAH_CS"/>
</dbReference>
<keyword evidence="10" id="KW-0347">Helicase</keyword>
<dbReference type="CDD" id="cd16461">
    <property type="entry name" value="RING-H2_EL5-like"/>
    <property type="match status" value="1"/>
</dbReference>
<dbReference type="InterPro" id="IPR056244">
    <property type="entry name" value="RRM_DEAH11/12"/>
</dbReference>
<dbReference type="InterPro" id="IPR027417">
    <property type="entry name" value="P-loop_NTPase"/>
</dbReference>
<dbReference type="InterPro" id="IPR001841">
    <property type="entry name" value="Znf_RING"/>
</dbReference>
<evidence type="ECO:0000259" key="20">
    <source>
        <dbReference type="PROSITE" id="PS51873"/>
    </source>
</evidence>
<comment type="catalytic activity">
    <reaction evidence="13">
        <text>ATP + H2O = ADP + phosphate + H(+)</text>
        <dbReference type="Rhea" id="RHEA:13065"/>
        <dbReference type="ChEBI" id="CHEBI:15377"/>
        <dbReference type="ChEBI" id="CHEBI:15378"/>
        <dbReference type="ChEBI" id="CHEBI:30616"/>
        <dbReference type="ChEBI" id="CHEBI:43474"/>
        <dbReference type="ChEBI" id="CHEBI:456216"/>
        <dbReference type="EC" id="3.6.4.13"/>
    </reaction>
</comment>
<dbReference type="EC" id="3.6.4.13" evidence="2"/>
<feature type="domain" description="RING-type" evidence="20">
    <location>
        <begin position="1561"/>
        <end position="1768"/>
    </location>
</feature>
<keyword evidence="4" id="KW-0479">Metal-binding</keyword>
<dbReference type="Pfam" id="PF00271">
    <property type="entry name" value="Helicase_C"/>
    <property type="match status" value="1"/>
</dbReference>
<dbReference type="InterPro" id="IPR018957">
    <property type="entry name" value="Znf_C3HC4_RING-type"/>
</dbReference>
<keyword evidence="5" id="KW-0677">Repeat</keyword>
<feature type="region of interest" description="Disordered" evidence="15">
    <location>
        <begin position="1848"/>
        <end position="1870"/>
    </location>
</feature>
<dbReference type="FunFam" id="3.40.50.300:FF:001279">
    <property type="entry name" value="ATP-dependent RNA helicase DEAH12 chloroplastic"/>
    <property type="match status" value="1"/>
</dbReference>
<dbReference type="InterPro" id="IPR014001">
    <property type="entry name" value="Helicase_ATP-bd"/>
</dbReference>
<evidence type="ECO:0000313" key="22">
    <source>
        <dbReference type="Proteomes" id="UP000682877"/>
    </source>
</evidence>
<dbReference type="CDD" id="cd18791">
    <property type="entry name" value="SF2_C_RHA"/>
    <property type="match status" value="1"/>
</dbReference>
<evidence type="ECO:0000256" key="15">
    <source>
        <dbReference type="SAM" id="MobiDB-lite"/>
    </source>
</evidence>
<evidence type="ECO:0000259" key="18">
    <source>
        <dbReference type="PROSITE" id="PS51192"/>
    </source>
</evidence>
<dbReference type="Pfam" id="PF24637">
    <property type="entry name" value="RRM_DEAH11"/>
    <property type="match status" value="1"/>
</dbReference>
<evidence type="ECO:0000256" key="9">
    <source>
        <dbReference type="ARBA" id="ARBA00022801"/>
    </source>
</evidence>
<evidence type="ECO:0000259" key="17">
    <source>
        <dbReference type="PROSITE" id="PS50089"/>
    </source>
</evidence>
<dbReference type="GO" id="GO:0005524">
    <property type="term" value="F:ATP binding"/>
    <property type="evidence" value="ECO:0007669"/>
    <property type="project" value="UniProtKB-KW"/>
</dbReference>
<keyword evidence="9" id="KW-0378">Hydrolase</keyword>
<evidence type="ECO:0000256" key="14">
    <source>
        <dbReference type="PROSITE-ProRule" id="PRU00175"/>
    </source>
</evidence>
<dbReference type="Pfam" id="PF07717">
    <property type="entry name" value="OB_NTP_bind"/>
    <property type="match status" value="1"/>
</dbReference>
<dbReference type="PANTHER" id="PTHR18934:SF81">
    <property type="entry name" value="ATP-DEPENDENT RNA HELICASE DEAH11, CHLOROPLASTIC-RELATED"/>
    <property type="match status" value="1"/>
</dbReference>
<dbReference type="Pfam" id="PF24638">
    <property type="entry name" value="KH_DEAH11_1st"/>
    <property type="match status" value="1"/>
</dbReference>
<comment type="similarity">
    <text evidence="1">Belongs to the DEAD box helicase family. DEAH subfamily.</text>
</comment>
<dbReference type="PROSITE" id="PS00690">
    <property type="entry name" value="DEAH_ATP_HELICASE"/>
    <property type="match status" value="1"/>
</dbReference>
<dbReference type="Pfam" id="PF24475">
    <property type="entry name" value="RBD_DEAH11"/>
    <property type="match status" value="1"/>
</dbReference>
<keyword evidence="16" id="KW-1133">Transmembrane helix</keyword>
<dbReference type="InterPro" id="IPR007502">
    <property type="entry name" value="Helicase-assoc_dom"/>
</dbReference>
<dbReference type="PROSITE" id="PS51194">
    <property type="entry name" value="HELICASE_CTER"/>
    <property type="match status" value="1"/>
</dbReference>
<evidence type="ECO:0000256" key="7">
    <source>
        <dbReference type="ARBA" id="ARBA00022771"/>
    </source>
</evidence>
<dbReference type="Pfam" id="PF00270">
    <property type="entry name" value="DEAD"/>
    <property type="match status" value="1"/>
</dbReference>
<dbReference type="Pfam" id="PF13639">
    <property type="entry name" value="zf-RING_2"/>
    <property type="match status" value="1"/>
</dbReference>
<evidence type="ECO:0000256" key="5">
    <source>
        <dbReference type="ARBA" id="ARBA00022737"/>
    </source>
</evidence>
<name>A0A8S2AIQ7_ARAAE</name>